<proteinExistence type="predicted"/>
<reference evidence="1" key="3">
    <citation type="submission" date="2025-08" db="UniProtKB">
        <authorList>
            <consortium name="Ensembl"/>
        </authorList>
    </citation>
    <scope>IDENTIFICATION</scope>
</reference>
<dbReference type="Bgee" id="ENSELUG00000001842">
    <property type="expression patterns" value="Expressed in spleen and 14 other cell types or tissues"/>
</dbReference>
<accession>A0A3P8ZCB4</accession>
<dbReference type="AlphaFoldDB" id="A0A3P8ZCB4"/>
<evidence type="ECO:0000313" key="2">
    <source>
        <dbReference type="Proteomes" id="UP000265140"/>
    </source>
</evidence>
<dbReference type="PANTHER" id="PTHR34488:SF1">
    <property type="entry name" value="SI:CH211-245H14.1-RELATED"/>
    <property type="match status" value="1"/>
</dbReference>
<organism evidence="1 2">
    <name type="scientific">Esox lucius</name>
    <name type="common">Northern pike</name>
    <dbReference type="NCBI Taxonomy" id="8010"/>
    <lineage>
        <taxon>Eukaryota</taxon>
        <taxon>Metazoa</taxon>
        <taxon>Chordata</taxon>
        <taxon>Craniata</taxon>
        <taxon>Vertebrata</taxon>
        <taxon>Euteleostomi</taxon>
        <taxon>Actinopterygii</taxon>
        <taxon>Neopterygii</taxon>
        <taxon>Teleostei</taxon>
        <taxon>Protacanthopterygii</taxon>
        <taxon>Esociformes</taxon>
        <taxon>Esocidae</taxon>
        <taxon>Esox</taxon>
    </lineage>
</organism>
<dbReference type="Ensembl" id="ENSELUT00000019419.3">
    <property type="protein sequence ID" value="ENSELUP00000026083.2"/>
    <property type="gene ID" value="ENSELUG00000001842.3"/>
</dbReference>
<protein>
    <submittedName>
        <fullName evidence="1">Uncharacterized protein</fullName>
    </submittedName>
</protein>
<dbReference type="OMA" id="VHRENTF"/>
<dbReference type="GeneTree" id="ENSGT00940000164220"/>
<dbReference type="InParanoid" id="A0A3P8ZCB4"/>
<name>A0A3P8ZCB4_ESOLU</name>
<dbReference type="Proteomes" id="UP000265140">
    <property type="component" value="Chromosome 22"/>
</dbReference>
<reference evidence="1" key="4">
    <citation type="submission" date="2025-09" db="UniProtKB">
        <authorList>
            <consortium name="Ensembl"/>
        </authorList>
    </citation>
    <scope>IDENTIFICATION</scope>
</reference>
<dbReference type="PANTHER" id="PTHR34488">
    <property type="entry name" value="SI:CH211-245H14.1-RELATED"/>
    <property type="match status" value="1"/>
</dbReference>
<reference evidence="2" key="1">
    <citation type="journal article" date="2014" name="PLoS ONE">
        <title>The genome and linkage map of the northern pike (Esox lucius): conserved synteny revealed between the salmonid sister group and the Neoteleostei.</title>
        <authorList>
            <person name="Rondeau E.B."/>
            <person name="Minkley D.R."/>
            <person name="Leong J.S."/>
            <person name="Messmer A.M."/>
            <person name="Jantzen J.R."/>
            <person name="von Schalburg K.R."/>
            <person name="Lemon C."/>
            <person name="Bird N.H."/>
            <person name="Koop B.F."/>
        </authorList>
    </citation>
    <scope>NUCLEOTIDE SEQUENCE</scope>
</reference>
<evidence type="ECO:0000313" key="1">
    <source>
        <dbReference type="Ensembl" id="ENSELUP00000026083.2"/>
    </source>
</evidence>
<sequence length="196" mass="21908">SGQLFIVSRVKMYWLKDSRGCFTEVNSAEESDVVLAFCPIVSRAGTDIEAALNMIPSIFPSMLVFWDSCVILVVLHYIFNPDSVVPESRFIVSRSDILTVDCLFHESQGGLLRCPHNDAAVSMILKRLHVQVMVVIPNYMFHHCNHLLEPLIPINSTTCFNNHSLEIFVGCTSRAQSSRSTTSQRCSIAVVPNQGY</sequence>
<keyword evidence="2" id="KW-1185">Reference proteome</keyword>
<reference evidence="1" key="2">
    <citation type="submission" date="2020-02" db="EMBL/GenBank/DDBJ databases">
        <title>Esox lucius (northern pike) genome, fEsoLuc1, primary haplotype.</title>
        <authorList>
            <person name="Myers G."/>
            <person name="Karagic N."/>
            <person name="Meyer A."/>
            <person name="Pippel M."/>
            <person name="Reichard M."/>
            <person name="Winkler S."/>
            <person name="Tracey A."/>
            <person name="Sims Y."/>
            <person name="Howe K."/>
            <person name="Rhie A."/>
            <person name="Formenti G."/>
            <person name="Durbin R."/>
            <person name="Fedrigo O."/>
            <person name="Jarvis E.D."/>
        </authorList>
    </citation>
    <scope>NUCLEOTIDE SEQUENCE [LARGE SCALE GENOMIC DNA]</scope>
</reference>